<keyword evidence="1" id="KW-1133">Transmembrane helix</keyword>
<gene>
    <name evidence="2" type="ORF">JK636_00810</name>
</gene>
<dbReference type="Proteomes" id="UP000632377">
    <property type="component" value="Unassembled WGS sequence"/>
</dbReference>
<name>A0ABS1T4N4_9CLOT</name>
<evidence type="ECO:0000313" key="2">
    <source>
        <dbReference type="EMBL" id="MBL4934291.1"/>
    </source>
</evidence>
<proteinExistence type="predicted"/>
<evidence type="ECO:0000256" key="1">
    <source>
        <dbReference type="SAM" id="Phobius"/>
    </source>
</evidence>
<protein>
    <submittedName>
        <fullName evidence="2">SigmaY antisigma factor component</fullName>
    </submittedName>
</protein>
<evidence type="ECO:0000313" key="3">
    <source>
        <dbReference type="Proteomes" id="UP000632377"/>
    </source>
</evidence>
<feature type="transmembrane region" description="Helical" evidence="1">
    <location>
        <begin position="37"/>
        <end position="62"/>
    </location>
</feature>
<comment type="caution">
    <text evidence="2">The sequence shown here is derived from an EMBL/GenBank/DDBJ whole genome shotgun (WGS) entry which is preliminary data.</text>
</comment>
<reference evidence="2 3" key="1">
    <citation type="submission" date="2021-01" db="EMBL/GenBank/DDBJ databases">
        <title>Genome public.</title>
        <authorList>
            <person name="Liu C."/>
            <person name="Sun Q."/>
        </authorList>
    </citation>
    <scope>NUCLEOTIDE SEQUENCE [LARGE SCALE GENOMIC DNA]</scope>
    <source>
        <strain evidence="2 3">YIM B02515</strain>
    </source>
</reference>
<keyword evidence="1" id="KW-0812">Transmembrane</keyword>
<accession>A0ABS1T4N4</accession>
<organism evidence="2 3">
    <name type="scientific">Clostridium rhizosphaerae</name>
    <dbReference type="NCBI Taxonomy" id="2803861"/>
    <lineage>
        <taxon>Bacteria</taxon>
        <taxon>Bacillati</taxon>
        <taxon>Bacillota</taxon>
        <taxon>Clostridia</taxon>
        <taxon>Eubacteriales</taxon>
        <taxon>Clostridiaceae</taxon>
        <taxon>Clostridium</taxon>
    </lineage>
</organism>
<keyword evidence="1" id="KW-0472">Membrane</keyword>
<dbReference type="EMBL" id="JAESWC010000001">
    <property type="protein sequence ID" value="MBL4934291.1"/>
    <property type="molecule type" value="Genomic_DNA"/>
</dbReference>
<sequence>MTRNQLILVLIIVSPLLLAQAAWIFSDARKREEKYYWLWGLFGLINVPQSLIVYLIVTRIILNRNKDTNKLP</sequence>
<keyword evidence="3" id="KW-1185">Reference proteome</keyword>
<dbReference type="RefSeq" id="WP_202746935.1">
    <property type="nucleotide sequence ID" value="NZ_JAESWC010000001.1"/>
</dbReference>